<dbReference type="OMA" id="WESAIHL"/>
<accession>E9I3I2</accession>
<dbReference type="InterPro" id="IPR002347">
    <property type="entry name" value="SDR_fam"/>
</dbReference>
<dbReference type="Proteomes" id="UP000000305">
    <property type="component" value="Unassembled WGS sequence"/>
</dbReference>
<dbReference type="PANTHER" id="PTHR43157:SF31">
    <property type="entry name" value="PHOSPHATIDYLINOSITOL-GLYCAN BIOSYNTHESIS CLASS F PROTEIN"/>
    <property type="match status" value="1"/>
</dbReference>
<evidence type="ECO:0000313" key="2">
    <source>
        <dbReference type="EMBL" id="EFX61446.1"/>
    </source>
</evidence>
<dbReference type="AlphaFoldDB" id="E9I3I2"/>
<keyword evidence="1" id="KW-0560">Oxidoreductase</keyword>
<dbReference type="PhylomeDB" id="E9I3I2"/>
<sequence>MLTFLLALPFWVKIALLVLLVLAGLKARLVLTMDVRRSRNKLTGKTVIITGGNSGIGKETAIDLAKRGARVILACRDLKKADDARGNNNVVVNQLDLASLASVRQFASEILENEPRLDILINNAGCVTVEKKLTDDGLEY</sequence>
<gene>
    <name evidence="2" type="ORF">DAPPUDRAFT_273379</name>
</gene>
<protein>
    <submittedName>
        <fullName evidence="2">Uncharacterized protein</fullName>
    </submittedName>
</protein>
<dbReference type="KEGG" id="dpx:DAPPUDRAFT_273379"/>
<name>E9I3I2_DAPPU</name>
<proteinExistence type="predicted"/>
<dbReference type="GO" id="GO:0016491">
    <property type="term" value="F:oxidoreductase activity"/>
    <property type="evidence" value="ECO:0007669"/>
    <property type="project" value="UniProtKB-KW"/>
</dbReference>
<dbReference type="PRINTS" id="PR00081">
    <property type="entry name" value="GDHRDH"/>
</dbReference>
<organism evidence="2 3">
    <name type="scientific">Daphnia pulex</name>
    <name type="common">Water flea</name>
    <dbReference type="NCBI Taxonomy" id="6669"/>
    <lineage>
        <taxon>Eukaryota</taxon>
        <taxon>Metazoa</taxon>
        <taxon>Ecdysozoa</taxon>
        <taxon>Arthropoda</taxon>
        <taxon>Crustacea</taxon>
        <taxon>Branchiopoda</taxon>
        <taxon>Diplostraca</taxon>
        <taxon>Cladocera</taxon>
        <taxon>Anomopoda</taxon>
        <taxon>Daphniidae</taxon>
        <taxon>Daphnia</taxon>
    </lineage>
</organism>
<dbReference type="InParanoid" id="E9I3I2"/>
<dbReference type="InterPro" id="IPR036291">
    <property type="entry name" value="NAD(P)-bd_dom_sf"/>
</dbReference>
<evidence type="ECO:0000256" key="1">
    <source>
        <dbReference type="ARBA" id="ARBA00023002"/>
    </source>
</evidence>
<reference evidence="2 3" key="1">
    <citation type="journal article" date="2011" name="Science">
        <title>The ecoresponsive genome of Daphnia pulex.</title>
        <authorList>
            <person name="Colbourne J.K."/>
            <person name="Pfrender M.E."/>
            <person name="Gilbert D."/>
            <person name="Thomas W.K."/>
            <person name="Tucker A."/>
            <person name="Oakley T.H."/>
            <person name="Tokishita S."/>
            <person name="Aerts A."/>
            <person name="Arnold G.J."/>
            <person name="Basu M.K."/>
            <person name="Bauer D.J."/>
            <person name="Caceres C.E."/>
            <person name="Carmel L."/>
            <person name="Casola C."/>
            <person name="Choi J.H."/>
            <person name="Detter J.C."/>
            <person name="Dong Q."/>
            <person name="Dusheyko S."/>
            <person name="Eads B.D."/>
            <person name="Frohlich T."/>
            <person name="Geiler-Samerotte K.A."/>
            <person name="Gerlach D."/>
            <person name="Hatcher P."/>
            <person name="Jogdeo S."/>
            <person name="Krijgsveld J."/>
            <person name="Kriventseva E.V."/>
            <person name="Kultz D."/>
            <person name="Laforsch C."/>
            <person name="Lindquist E."/>
            <person name="Lopez J."/>
            <person name="Manak J.R."/>
            <person name="Muller J."/>
            <person name="Pangilinan J."/>
            <person name="Patwardhan R.P."/>
            <person name="Pitluck S."/>
            <person name="Pritham E.J."/>
            <person name="Rechtsteiner A."/>
            <person name="Rho M."/>
            <person name="Rogozin I.B."/>
            <person name="Sakarya O."/>
            <person name="Salamov A."/>
            <person name="Schaack S."/>
            <person name="Shapiro H."/>
            <person name="Shiga Y."/>
            <person name="Skalitzky C."/>
            <person name="Smith Z."/>
            <person name="Souvorov A."/>
            <person name="Sung W."/>
            <person name="Tang Z."/>
            <person name="Tsuchiya D."/>
            <person name="Tu H."/>
            <person name="Vos H."/>
            <person name="Wang M."/>
            <person name="Wolf Y.I."/>
            <person name="Yamagata H."/>
            <person name="Yamada T."/>
            <person name="Ye Y."/>
            <person name="Shaw J.R."/>
            <person name="Andrews J."/>
            <person name="Crease T.J."/>
            <person name="Tang H."/>
            <person name="Lucas S.M."/>
            <person name="Robertson H.M."/>
            <person name="Bork P."/>
            <person name="Koonin E.V."/>
            <person name="Zdobnov E.M."/>
            <person name="Grigoriev I.V."/>
            <person name="Lynch M."/>
            <person name="Boore J.L."/>
        </authorList>
    </citation>
    <scope>NUCLEOTIDE SEQUENCE [LARGE SCALE GENOMIC DNA]</scope>
</reference>
<dbReference type="EMBL" id="GL734564">
    <property type="protein sequence ID" value="EFX61446.1"/>
    <property type="molecule type" value="Genomic_DNA"/>
</dbReference>
<dbReference type="PANTHER" id="PTHR43157">
    <property type="entry name" value="PHOSPHATIDYLINOSITOL-GLYCAN BIOSYNTHESIS CLASS F PROTEIN-RELATED"/>
    <property type="match status" value="1"/>
</dbReference>
<dbReference type="Pfam" id="PF00106">
    <property type="entry name" value="adh_short"/>
    <property type="match status" value="1"/>
</dbReference>
<dbReference type="SUPFAM" id="SSF51735">
    <property type="entry name" value="NAD(P)-binding Rossmann-fold domains"/>
    <property type="match status" value="1"/>
</dbReference>
<dbReference type="Gene3D" id="3.40.50.720">
    <property type="entry name" value="NAD(P)-binding Rossmann-like Domain"/>
    <property type="match status" value="1"/>
</dbReference>
<dbReference type="OrthoDB" id="6374705at2759"/>
<dbReference type="eggNOG" id="KOG1208">
    <property type="taxonomic scope" value="Eukaryota"/>
</dbReference>
<dbReference type="HOGENOM" id="CLU_010194_44_9_1"/>
<dbReference type="STRING" id="6669.E9I3I2"/>
<evidence type="ECO:0000313" key="3">
    <source>
        <dbReference type="Proteomes" id="UP000000305"/>
    </source>
</evidence>
<keyword evidence="3" id="KW-1185">Reference proteome</keyword>